<dbReference type="HOGENOM" id="CLU_2366329_0_0_2"/>
<proteinExistence type="predicted"/>
<dbReference type="AlphaFoldDB" id="G7VEG9"/>
<name>G7VEG9_9CREN</name>
<dbReference type="RefSeq" id="WP_014287424.1">
    <property type="nucleotide sequence ID" value="NC_016645.1"/>
</dbReference>
<evidence type="ECO:0000313" key="2">
    <source>
        <dbReference type="Proteomes" id="UP000005867"/>
    </source>
</evidence>
<evidence type="ECO:0000313" key="1">
    <source>
        <dbReference type="EMBL" id="AET31593.1"/>
    </source>
</evidence>
<reference evidence="1 2" key="1">
    <citation type="journal article" date="2012" name="J. Bacteriol.">
        <title>Complete genome sequence of strain 1860, a crenarchaeon of the genus pyrobaculum able to grow with various electron acceptors.</title>
        <authorList>
            <person name="Mardanov A.V."/>
            <person name="Gumerov V.M."/>
            <person name="Slobodkina G.B."/>
            <person name="Beletsky A.V."/>
            <person name="Bonch-Osmolovskaya E.A."/>
            <person name="Ravin N.V."/>
            <person name="Skryabin K.G."/>
        </authorList>
    </citation>
    <scope>NUCLEOTIDE SEQUENCE [LARGE SCALE GENOMIC DNA]</scope>
    <source>
        <strain evidence="1 2">1860</strain>
    </source>
</reference>
<organism evidence="1 2">
    <name type="scientific">Pyrobaculum ferrireducens</name>
    <dbReference type="NCBI Taxonomy" id="1104324"/>
    <lineage>
        <taxon>Archaea</taxon>
        <taxon>Thermoproteota</taxon>
        <taxon>Thermoprotei</taxon>
        <taxon>Thermoproteales</taxon>
        <taxon>Thermoproteaceae</taxon>
        <taxon>Pyrobaculum</taxon>
    </lineage>
</organism>
<sequence length="107" mass="11832">MTKWRYLVIRSLDPASCYVELLELYPLVGFASLIHPPRLVAMYDDVLVIGVPRDVARRVRAAVALLDGCYTVKVVGTSRRARAVAASIRNLTRAVDLDVMTSTKADV</sequence>
<dbReference type="Proteomes" id="UP000005867">
    <property type="component" value="Chromosome"/>
</dbReference>
<dbReference type="GeneID" id="11595931"/>
<dbReference type="OrthoDB" id="27991at2157"/>
<dbReference type="KEGG" id="pyr:P186_0125"/>
<keyword evidence="2" id="KW-1185">Reference proteome</keyword>
<protein>
    <submittedName>
        <fullName evidence="1">Uncharacterized protein</fullName>
    </submittedName>
</protein>
<dbReference type="BioCyc" id="PSP1104324:GJSN-125-MONOMER"/>
<dbReference type="STRING" id="1104324.P186_0125"/>
<accession>G7VEG9</accession>
<dbReference type="eggNOG" id="arCOG01365">
    <property type="taxonomic scope" value="Archaea"/>
</dbReference>
<gene>
    <name evidence="1" type="ORF">P186_0125</name>
</gene>
<dbReference type="EMBL" id="CP003098">
    <property type="protein sequence ID" value="AET31593.1"/>
    <property type="molecule type" value="Genomic_DNA"/>
</dbReference>